<keyword evidence="9" id="KW-1185">Reference proteome</keyword>
<gene>
    <name evidence="8" type="ORF">R3P96_14525</name>
</gene>
<feature type="transmembrane region" description="Helical" evidence="6">
    <location>
        <begin position="45"/>
        <end position="70"/>
    </location>
</feature>
<dbReference type="Pfam" id="PF00482">
    <property type="entry name" value="T2SSF"/>
    <property type="match status" value="1"/>
</dbReference>
<evidence type="ECO:0000256" key="6">
    <source>
        <dbReference type="SAM" id="Phobius"/>
    </source>
</evidence>
<dbReference type="PANTHER" id="PTHR35007">
    <property type="entry name" value="INTEGRAL MEMBRANE PROTEIN-RELATED"/>
    <property type="match status" value="1"/>
</dbReference>
<reference evidence="8 9" key="1">
    <citation type="submission" date="2023-10" db="EMBL/GenBank/DDBJ databases">
        <title>Development of a sustainable strategy for remediation of hydrocarbon-contaminated territories based on the waste exchange concept.</title>
        <authorList>
            <person name="Krivoruchko A."/>
        </authorList>
    </citation>
    <scope>NUCLEOTIDE SEQUENCE [LARGE SCALE GENOMIC DNA]</scope>
    <source>
        <strain evidence="8 9">IEGM 1323</strain>
    </source>
</reference>
<evidence type="ECO:0000313" key="9">
    <source>
        <dbReference type="Proteomes" id="UP001185755"/>
    </source>
</evidence>
<evidence type="ECO:0000256" key="3">
    <source>
        <dbReference type="ARBA" id="ARBA00022692"/>
    </source>
</evidence>
<feature type="transmembrane region" description="Helical" evidence="6">
    <location>
        <begin position="192"/>
        <end position="213"/>
    </location>
</feature>
<comment type="subcellular location">
    <subcellularLocation>
        <location evidence="1">Cell membrane</location>
        <topology evidence="1">Multi-pass membrane protein</topology>
    </subcellularLocation>
</comment>
<dbReference type="PANTHER" id="PTHR35007:SF4">
    <property type="entry name" value="CONSERVED TRANSMEMBRANE PROTEIN-RELATED"/>
    <property type="match status" value="1"/>
</dbReference>
<feature type="domain" description="Type II secretion system protein GspF" evidence="7">
    <location>
        <begin position="98"/>
        <end position="213"/>
    </location>
</feature>
<keyword evidence="2" id="KW-1003">Cell membrane</keyword>
<proteinExistence type="predicted"/>
<name>A0ABU4BEA9_9NOCA</name>
<evidence type="ECO:0000259" key="7">
    <source>
        <dbReference type="Pfam" id="PF00482"/>
    </source>
</evidence>
<evidence type="ECO:0000256" key="1">
    <source>
        <dbReference type="ARBA" id="ARBA00004651"/>
    </source>
</evidence>
<dbReference type="Proteomes" id="UP001185755">
    <property type="component" value="Unassembled WGS sequence"/>
</dbReference>
<accession>A0ABU4BEA9</accession>
<protein>
    <submittedName>
        <fullName evidence="8">Secretion protein F</fullName>
    </submittedName>
</protein>
<feature type="transmembrane region" description="Helical" evidence="6">
    <location>
        <begin position="225"/>
        <end position="249"/>
    </location>
</feature>
<evidence type="ECO:0000256" key="2">
    <source>
        <dbReference type="ARBA" id="ARBA00022475"/>
    </source>
</evidence>
<organism evidence="8 9">
    <name type="scientific">Rhodococcoides yunnanense</name>
    <dbReference type="NCBI Taxonomy" id="278209"/>
    <lineage>
        <taxon>Bacteria</taxon>
        <taxon>Bacillati</taxon>
        <taxon>Actinomycetota</taxon>
        <taxon>Actinomycetes</taxon>
        <taxon>Mycobacteriales</taxon>
        <taxon>Nocardiaceae</taxon>
        <taxon>Rhodococcoides</taxon>
    </lineage>
</organism>
<keyword evidence="5 6" id="KW-0472">Membrane</keyword>
<dbReference type="EMBL" id="JAWLJX010000004">
    <property type="protein sequence ID" value="MDV6262552.1"/>
    <property type="molecule type" value="Genomic_DNA"/>
</dbReference>
<evidence type="ECO:0000256" key="4">
    <source>
        <dbReference type="ARBA" id="ARBA00022989"/>
    </source>
</evidence>
<keyword evidence="4 6" id="KW-1133">Transmembrane helix</keyword>
<evidence type="ECO:0000313" key="8">
    <source>
        <dbReference type="EMBL" id="MDV6262552.1"/>
    </source>
</evidence>
<keyword evidence="3 6" id="KW-0812">Transmembrane</keyword>
<dbReference type="InterPro" id="IPR018076">
    <property type="entry name" value="T2SS_GspF_dom"/>
</dbReference>
<dbReference type="RefSeq" id="WP_317564910.1">
    <property type="nucleotide sequence ID" value="NZ_JAWLJX010000004.1"/>
</dbReference>
<comment type="caution">
    <text evidence="8">The sequence shown here is derived from an EMBL/GenBank/DDBJ whole genome shotgun (WGS) entry which is preliminary data.</text>
</comment>
<sequence>MTAVLVLFAAAVLLWPNGSRGLPRGKVRVSTVPRWLVPSCTALVAAGAVWWLGGVWAVGAAAVAGGTGWSRFRRRLERDRRATELHWLATGVEVIVGELRVGSHPATASAVAADECGGIASAALRGAASRARLGGRAADGIAASDSLLDAELGRLAAAWHVADEHGLALAELLDAVRDDMLGRRRFRERTEASLAGARATALVLAGLPILGVALGQLMGANPLQILLGGGMGGILLCIGTALGCAGLLWTDAITGKVTT</sequence>
<evidence type="ECO:0000256" key="5">
    <source>
        <dbReference type="ARBA" id="ARBA00023136"/>
    </source>
</evidence>